<dbReference type="InterPro" id="IPR014710">
    <property type="entry name" value="RmlC-like_jellyroll"/>
</dbReference>
<comment type="caution">
    <text evidence="2">The sequence shown here is derived from an EMBL/GenBank/DDBJ whole genome shotgun (WGS) entry which is preliminary data.</text>
</comment>
<dbReference type="InterPro" id="IPR025979">
    <property type="entry name" value="ChrR-like_cupin_dom"/>
</dbReference>
<proteinExistence type="predicted"/>
<dbReference type="Gene3D" id="2.60.120.10">
    <property type="entry name" value="Jelly Rolls"/>
    <property type="match status" value="1"/>
</dbReference>
<dbReference type="RefSeq" id="WP_204517406.1">
    <property type="nucleotide sequence ID" value="NZ_BAABIN010000038.1"/>
</dbReference>
<reference evidence="2" key="1">
    <citation type="submission" date="2021-01" db="EMBL/GenBank/DDBJ databases">
        <title>Genomic Encyclopedia of Type Strains, Phase IV (KMG-IV): sequencing the most valuable type-strain genomes for metagenomic binning, comparative biology and taxonomic classification.</title>
        <authorList>
            <person name="Goeker M."/>
        </authorList>
    </citation>
    <scope>NUCLEOTIDE SEQUENCE</scope>
    <source>
        <strain evidence="2">DSM 25523</strain>
    </source>
</reference>
<dbReference type="AlphaFoldDB" id="A0A939BRQ0"/>
<keyword evidence="3" id="KW-1185">Reference proteome</keyword>
<evidence type="ECO:0000259" key="1">
    <source>
        <dbReference type="Pfam" id="PF12973"/>
    </source>
</evidence>
<dbReference type="Pfam" id="PF12973">
    <property type="entry name" value="Cupin_7"/>
    <property type="match status" value="1"/>
</dbReference>
<evidence type="ECO:0000313" key="3">
    <source>
        <dbReference type="Proteomes" id="UP000717624"/>
    </source>
</evidence>
<organism evidence="2 3">
    <name type="scientific">Brevibacillus fulvus</name>
    <dbReference type="NCBI Taxonomy" id="1125967"/>
    <lineage>
        <taxon>Bacteria</taxon>
        <taxon>Bacillati</taxon>
        <taxon>Bacillota</taxon>
        <taxon>Bacilli</taxon>
        <taxon>Bacillales</taxon>
        <taxon>Paenibacillaceae</taxon>
        <taxon>Brevibacillus</taxon>
    </lineage>
</organism>
<name>A0A939BRQ0_9BACL</name>
<accession>A0A939BRQ0</accession>
<dbReference type="InterPro" id="IPR011051">
    <property type="entry name" value="RmlC_Cupin_sf"/>
</dbReference>
<dbReference type="SUPFAM" id="SSF51182">
    <property type="entry name" value="RmlC-like cupins"/>
    <property type="match status" value="1"/>
</dbReference>
<evidence type="ECO:0000313" key="2">
    <source>
        <dbReference type="EMBL" id="MBM7589683.1"/>
    </source>
</evidence>
<feature type="domain" description="ChrR-like cupin" evidence="1">
    <location>
        <begin position="6"/>
        <end position="101"/>
    </location>
</feature>
<gene>
    <name evidence="2" type="ORF">JOD01_001283</name>
</gene>
<protein>
    <submittedName>
        <fullName evidence="2">Anti-sigma factor ChrR (Cupin superfamily)</fullName>
    </submittedName>
</protein>
<dbReference type="EMBL" id="JAFBEB010000003">
    <property type="protein sequence ID" value="MBM7589683.1"/>
    <property type="molecule type" value="Genomic_DNA"/>
</dbReference>
<sequence length="114" mass="12938">MKPQKHLIIPAEKMVWSEGLYEKTEMCYLWADEATGKRAFLLKMHPGSMIPQHDHPQREIAWLLEGEVRLGEDYMKAGDFLTAGLGESHDVYTETGCLFFLYIDQDSTGAGDEA</sequence>
<dbReference type="Proteomes" id="UP000717624">
    <property type="component" value="Unassembled WGS sequence"/>
</dbReference>